<evidence type="ECO:0000256" key="3">
    <source>
        <dbReference type="ARBA" id="ARBA00022448"/>
    </source>
</evidence>
<evidence type="ECO:0000256" key="2">
    <source>
        <dbReference type="ARBA" id="ARBA00010992"/>
    </source>
</evidence>
<dbReference type="Gene3D" id="1.20.1250.20">
    <property type="entry name" value="MFS general substrate transporter like domains"/>
    <property type="match status" value="1"/>
</dbReference>
<feature type="domain" description="Major facilitator superfamily (MFS) profile" evidence="10">
    <location>
        <begin position="21"/>
        <end position="469"/>
    </location>
</feature>
<dbReference type="PANTHER" id="PTHR48022:SF17">
    <property type="entry name" value="HEXOSE TRANSPORTER"/>
    <property type="match status" value="1"/>
</dbReference>
<evidence type="ECO:0000256" key="8">
    <source>
        <dbReference type="RuleBase" id="RU003346"/>
    </source>
</evidence>
<dbReference type="SUPFAM" id="SSF103473">
    <property type="entry name" value="MFS general substrate transporter"/>
    <property type="match status" value="1"/>
</dbReference>
<protein>
    <recommendedName>
        <fullName evidence="10">Major facilitator superfamily (MFS) profile domain-containing protein</fullName>
    </recommendedName>
</protein>
<evidence type="ECO:0000256" key="5">
    <source>
        <dbReference type="ARBA" id="ARBA00022989"/>
    </source>
</evidence>
<evidence type="ECO:0000313" key="12">
    <source>
        <dbReference type="Proteomes" id="UP000308549"/>
    </source>
</evidence>
<gene>
    <name evidence="11" type="ORF">B0A50_07217</name>
</gene>
<dbReference type="PRINTS" id="PR00171">
    <property type="entry name" value="SUGRTRNSPORT"/>
</dbReference>
<dbReference type="InterPro" id="IPR020846">
    <property type="entry name" value="MFS_dom"/>
</dbReference>
<dbReference type="FunFam" id="1.20.1250.20:FF:000115">
    <property type="entry name" value="High-affinity glucose transporter"/>
    <property type="match status" value="1"/>
</dbReference>
<dbReference type="EMBL" id="NAJL01000062">
    <property type="protein sequence ID" value="TKA22999.1"/>
    <property type="molecule type" value="Genomic_DNA"/>
</dbReference>
<dbReference type="AlphaFoldDB" id="A0A4V5N3C0"/>
<feature type="transmembrane region" description="Helical" evidence="9">
    <location>
        <begin position="15"/>
        <end position="34"/>
    </location>
</feature>
<comment type="similarity">
    <text evidence="2 8">Belongs to the major facilitator superfamily. Sugar transporter (TC 2.A.1.1) family.</text>
</comment>
<evidence type="ECO:0000256" key="7">
    <source>
        <dbReference type="ARBA" id="ARBA00023180"/>
    </source>
</evidence>
<dbReference type="GO" id="GO:0005351">
    <property type="term" value="F:carbohydrate:proton symporter activity"/>
    <property type="evidence" value="ECO:0007669"/>
    <property type="project" value="TreeGrafter"/>
</dbReference>
<reference evidence="11 12" key="1">
    <citation type="submission" date="2017-03" db="EMBL/GenBank/DDBJ databases">
        <title>Genomes of endolithic fungi from Antarctica.</title>
        <authorList>
            <person name="Coleine C."/>
            <person name="Masonjones S."/>
            <person name="Stajich J.E."/>
        </authorList>
    </citation>
    <scope>NUCLEOTIDE SEQUENCE [LARGE SCALE GENOMIC DNA]</scope>
    <source>
        <strain evidence="11 12">CCFEE 6315</strain>
    </source>
</reference>
<keyword evidence="5 9" id="KW-1133">Transmembrane helix</keyword>
<dbReference type="GO" id="GO:0010255">
    <property type="term" value="P:glucose mediated signaling pathway"/>
    <property type="evidence" value="ECO:0007669"/>
    <property type="project" value="UniProtKB-ARBA"/>
</dbReference>
<dbReference type="InterPro" id="IPR003663">
    <property type="entry name" value="Sugar/inositol_transpt"/>
</dbReference>
<feature type="transmembrane region" description="Helical" evidence="9">
    <location>
        <begin position="125"/>
        <end position="146"/>
    </location>
</feature>
<organism evidence="11 12">
    <name type="scientific">Salinomyces thailandicus</name>
    <dbReference type="NCBI Taxonomy" id="706561"/>
    <lineage>
        <taxon>Eukaryota</taxon>
        <taxon>Fungi</taxon>
        <taxon>Dikarya</taxon>
        <taxon>Ascomycota</taxon>
        <taxon>Pezizomycotina</taxon>
        <taxon>Dothideomycetes</taxon>
        <taxon>Dothideomycetidae</taxon>
        <taxon>Mycosphaerellales</taxon>
        <taxon>Teratosphaeriaceae</taxon>
        <taxon>Salinomyces</taxon>
    </lineage>
</organism>
<sequence length="536" mass="58146">MPLAVKPPPGTAGKAWPAILVGFFVAFGGVLFGYDTGTIGGILAMRYWLDTFSTGYIDPATGKLGITATQSSEIVSLLSAGTFFGALTAAPTGDFFGRRIGLMVSTVVFTFGVILQTAATEIPLFVAGRFFAGYGVGMISALIPLYQSETAPKWIRGTIVGAYQLAITIGILLAAVVDHSTGNRMDTGSYRIPIAVQFAWALIMFFGMLLLPETPRMWIKRGKHANAAKSLSRLRRLDVDHPALVEELAEITANHEYEMTLGKATYLDCFKGTLGKRLATGCLLQALQQLTGVNFIFYYGTSFFQRAGFQNSFVISMITSAVNTGSTFPGLYMVEAWGRRPLLLFGAAGMAVCQFIVAGVGTGVGIGDQTAQTALIAFVCIYIFFFACSWGPCAWVVTGEIFPLKVRAKSLSMTTASNWLLNWAIAYATPYMVDSGPGNANLQAKVFFIWGGFCFICIFFVWGMIYETKGLSLEQVDELYAKVDKAWKSKTFVPTVSFQDVQEVGGQRAGSLTEIETMAMRKKSAQHEESALEGKY</sequence>
<dbReference type="Proteomes" id="UP000308549">
    <property type="component" value="Unassembled WGS sequence"/>
</dbReference>
<feature type="transmembrane region" description="Helical" evidence="9">
    <location>
        <begin position="158"/>
        <end position="177"/>
    </location>
</feature>
<dbReference type="CDD" id="cd17356">
    <property type="entry name" value="MFS_HXT"/>
    <property type="match status" value="1"/>
</dbReference>
<dbReference type="PANTHER" id="PTHR48022">
    <property type="entry name" value="PLASTIDIC GLUCOSE TRANSPORTER 4"/>
    <property type="match status" value="1"/>
</dbReference>
<keyword evidence="4 9" id="KW-0812">Transmembrane</keyword>
<feature type="transmembrane region" description="Helical" evidence="9">
    <location>
        <begin position="342"/>
        <end position="367"/>
    </location>
</feature>
<feature type="transmembrane region" description="Helical" evidence="9">
    <location>
        <begin position="189"/>
        <end position="211"/>
    </location>
</feature>
<accession>A0A4V5N3C0</accession>
<dbReference type="GO" id="GO:0005886">
    <property type="term" value="C:plasma membrane"/>
    <property type="evidence" value="ECO:0007669"/>
    <property type="project" value="UniProtKB-ARBA"/>
</dbReference>
<dbReference type="InterPro" id="IPR036259">
    <property type="entry name" value="MFS_trans_sf"/>
</dbReference>
<keyword evidence="6 9" id="KW-0472">Membrane</keyword>
<proteinExistence type="inferred from homology"/>
<evidence type="ECO:0000256" key="1">
    <source>
        <dbReference type="ARBA" id="ARBA00004141"/>
    </source>
</evidence>
<keyword evidence="7" id="KW-0325">Glycoprotein</keyword>
<evidence type="ECO:0000256" key="6">
    <source>
        <dbReference type="ARBA" id="ARBA00023136"/>
    </source>
</evidence>
<feature type="transmembrane region" description="Helical" evidence="9">
    <location>
        <begin position="100"/>
        <end position="119"/>
    </location>
</feature>
<dbReference type="PROSITE" id="PS50850">
    <property type="entry name" value="MFS"/>
    <property type="match status" value="1"/>
</dbReference>
<dbReference type="NCBIfam" id="TIGR00879">
    <property type="entry name" value="SP"/>
    <property type="match status" value="1"/>
</dbReference>
<comment type="subcellular location">
    <subcellularLocation>
        <location evidence="1">Membrane</location>
        <topology evidence="1">Multi-pass membrane protein</topology>
    </subcellularLocation>
</comment>
<dbReference type="InterPro" id="IPR050360">
    <property type="entry name" value="MFS_Sugar_Transporters"/>
</dbReference>
<evidence type="ECO:0000313" key="11">
    <source>
        <dbReference type="EMBL" id="TKA22999.1"/>
    </source>
</evidence>
<keyword evidence="12" id="KW-1185">Reference proteome</keyword>
<evidence type="ECO:0000259" key="10">
    <source>
        <dbReference type="PROSITE" id="PS50850"/>
    </source>
</evidence>
<dbReference type="PROSITE" id="PS00216">
    <property type="entry name" value="SUGAR_TRANSPORT_1"/>
    <property type="match status" value="1"/>
</dbReference>
<keyword evidence="3 8" id="KW-0813">Transport</keyword>
<dbReference type="Pfam" id="PF00083">
    <property type="entry name" value="Sugar_tr"/>
    <property type="match status" value="1"/>
</dbReference>
<feature type="transmembrane region" description="Helical" evidence="9">
    <location>
        <begin position="373"/>
        <end position="398"/>
    </location>
</feature>
<name>A0A4V5N3C0_9PEZI</name>
<comment type="caution">
    <text evidence="11">The sequence shown here is derived from an EMBL/GenBank/DDBJ whole genome shotgun (WGS) entry which is preliminary data.</text>
</comment>
<dbReference type="GO" id="GO:0005536">
    <property type="term" value="F:D-glucose binding"/>
    <property type="evidence" value="ECO:0007669"/>
    <property type="project" value="UniProtKB-ARBA"/>
</dbReference>
<evidence type="ECO:0000256" key="9">
    <source>
        <dbReference type="SAM" id="Phobius"/>
    </source>
</evidence>
<evidence type="ECO:0000256" key="4">
    <source>
        <dbReference type="ARBA" id="ARBA00022692"/>
    </source>
</evidence>
<dbReference type="OrthoDB" id="6612291at2759"/>
<feature type="transmembrane region" description="Helical" evidence="9">
    <location>
        <begin position="447"/>
        <end position="466"/>
    </location>
</feature>
<feature type="transmembrane region" description="Helical" evidence="9">
    <location>
        <begin position="410"/>
        <end position="427"/>
    </location>
</feature>
<dbReference type="InterPro" id="IPR005828">
    <property type="entry name" value="MFS_sugar_transport-like"/>
</dbReference>
<dbReference type="InterPro" id="IPR005829">
    <property type="entry name" value="Sugar_transporter_CS"/>
</dbReference>